<organism evidence="2 3">
    <name type="scientific">Thermoflexibacter ruber</name>
    <dbReference type="NCBI Taxonomy" id="1003"/>
    <lineage>
        <taxon>Bacteria</taxon>
        <taxon>Pseudomonadati</taxon>
        <taxon>Bacteroidota</taxon>
        <taxon>Cytophagia</taxon>
        <taxon>Cytophagales</taxon>
        <taxon>Thermoflexibacteraceae</taxon>
        <taxon>Thermoflexibacter</taxon>
    </lineage>
</organism>
<accession>A0A1I2B1V9</accession>
<dbReference type="GO" id="GO:0015097">
    <property type="term" value="F:mercury ion transmembrane transporter activity"/>
    <property type="evidence" value="ECO:0007669"/>
    <property type="project" value="InterPro"/>
</dbReference>
<gene>
    <name evidence="2" type="ORF">SAMN04488541_1002101</name>
</gene>
<protein>
    <submittedName>
        <fullName evidence="2">MerC mercury resistance protein</fullName>
    </submittedName>
</protein>
<reference evidence="2 3" key="1">
    <citation type="submission" date="2016-10" db="EMBL/GenBank/DDBJ databases">
        <authorList>
            <person name="de Groot N.N."/>
        </authorList>
    </citation>
    <scope>NUCLEOTIDE SEQUENCE [LARGE SCALE GENOMIC DNA]</scope>
    <source>
        <strain>GEY</strain>
        <strain evidence="3">DSM 9560</strain>
    </source>
</reference>
<dbReference type="STRING" id="1003.SAMN04488541_1002101"/>
<feature type="transmembrane region" description="Helical" evidence="1">
    <location>
        <begin position="114"/>
        <end position="132"/>
    </location>
</feature>
<feature type="transmembrane region" description="Helical" evidence="1">
    <location>
        <begin position="30"/>
        <end position="52"/>
    </location>
</feature>
<keyword evidence="1" id="KW-1133">Transmembrane helix</keyword>
<dbReference type="Pfam" id="PF03203">
    <property type="entry name" value="MerC"/>
    <property type="match status" value="1"/>
</dbReference>
<dbReference type="Proteomes" id="UP000199513">
    <property type="component" value="Unassembled WGS sequence"/>
</dbReference>
<proteinExistence type="predicted"/>
<dbReference type="InterPro" id="IPR004891">
    <property type="entry name" value="Mercury-R_MerC"/>
</dbReference>
<keyword evidence="1" id="KW-0812">Transmembrane</keyword>
<evidence type="ECO:0000256" key="1">
    <source>
        <dbReference type="SAM" id="Phobius"/>
    </source>
</evidence>
<feature type="transmembrane region" description="Helical" evidence="1">
    <location>
        <begin position="64"/>
        <end position="83"/>
    </location>
</feature>
<sequence length="147" mass="17149">MQMNIFLYFCNIIANLISMNKIKTHLRADYLGILSAGLCLIHCILLPIVFAWRAVSFEHEIEGAFKWDYIFLIFSFYAVLQAAKHTMFPAIKWILWISFSILATSVFLENYAKVFEYIIIFTSLFLIVVHLYNLRYCQAQTCCASHV</sequence>
<evidence type="ECO:0000313" key="2">
    <source>
        <dbReference type="EMBL" id="SFE50056.1"/>
    </source>
</evidence>
<keyword evidence="3" id="KW-1185">Reference proteome</keyword>
<name>A0A1I2B1V9_9BACT</name>
<dbReference type="EMBL" id="FONY01000002">
    <property type="protein sequence ID" value="SFE50056.1"/>
    <property type="molecule type" value="Genomic_DNA"/>
</dbReference>
<evidence type="ECO:0000313" key="3">
    <source>
        <dbReference type="Proteomes" id="UP000199513"/>
    </source>
</evidence>
<feature type="transmembrane region" description="Helical" evidence="1">
    <location>
        <begin position="90"/>
        <end position="108"/>
    </location>
</feature>
<keyword evidence="1" id="KW-0472">Membrane</keyword>
<dbReference type="GO" id="GO:0016020">
    <property type="term" value="C:membrane"/>
    <property type="evidence" value="ECO:0007669"/>
    <property type="project" value="InterPro"/>
</dbReference>
<dbReference type="AlphaFoldDB" id="A0A1I2B1V9"/>